<evidence type="ECO:0000259" key="11">
    <source>
        <dbReference type="Pfam" id="PF00218"/>
    </source>
</evidence>
<evidence type="ECO:0000256" key="9">
    <source>
        <dbReference type="ARBA" id="ARBA00023141"/>
    </source>
</evidence>
<dbReference type="CDD" id="cd00331">
    <property type="entry name" value="IGPS"/>
    <property type="match status" value="1"/>
</dbReference>
<dbReference type="OrthoDB" id="15223at2157"/>
<evidence type="ECO:0000256" key="3">
    <source>
        <dbReference type="ARBA" id="ARBA00008737"/>
    </source>
</evidence>
<keyword evidence="10 12" id="KW-0456">Lyase</keyword>
<dbReference type="STRING" id="521011.Mpal_0216"/>
<dbReference type="InterPro" id="IPR013798">
    <property type="entry name" value="Indole-3-glycerol_P_synth_dom"/>
</dbReference>
<evidence type="ECO:0000256" key="5">
    <source>
        <dbReference type="ARBA" id="ARBA00018080"/>
    </source>
</evidence>
<dbReference type="eggNOG" id="arCOG01088">
    <property type="taxonomic scope" value="Archaea"/>
</dbReference>
<dbReference type="GO" id="GO:0004640">
    <property type="term" value="F:phosphoribosylanthranilate isomerase activity"/>
    <property type="evidence" value="ECO:0007669"/>
    <property type="project" value="TreeGrafter"/>
</dbReference>
<dbReference type="PANTHER" id="PTHR22854:SF2">
    <property type="entry name" value="INDOLE-3-GLYCEROL-PHOSPHATE SYNTHASE"/>
    <property type="match status" value="1"/>
</dbReference>
<dbReference type="HOGENOM" id="CLU_034247_0_1_2"/>
<keyword evidence="9" id="KW-0057">Aromatic amino acid biosynthesis</keyword>
<dbReference type="InterPro" id="IPR011060">
    <property type="entry name" value="RibuloseP-bd_barrel"/>
</dbReference>
<evidence type="ECO:0000256" key="7">
    <source>
        <dbReference type="ARBA" id="ARBA00022793"/>
    </source>
</evidence>
<evidence type="ECO:0000313" key="12">
    <source>
        <dbReference type="EMBL" id="ACL15602.1"/>
    </source>
</evidence>
<evidence type="ECO:0000256" key="4">
    <source>
        <dbReference type="ARBA" id="ARBA00012362"/>
    </source>
</evidence>
<dbReference type="PROSITE" id="PS00614">
    <property type="entry name" value="IGPS"/>
    <property type="match status" value="1"/>
</dbReference>
<keyword evidence="6" id="KW-0028">Amino-acid biosynthesis</keyword>
<dbReference type="Gene3D" id="3.20.20.70">
    <property type="entry name" value="Aldolase class I"/>
    <property type="match status" value="1"/>
</dbReference>
<comment type="catalytic activity">
    <reaction evidence="1">
        <text>1-(2-carboxyphenylamino)-1-deoxy-D-ribulose 5-phosphate + H(+) = (1S,2R)-1-C-(indol-3-yl)glycerol 3-phosphate + CO2 + H2O</text>
        <dbReference type="Rhea" id="RHEA:23476"/>
        <dbReference type="ChEBI" id="CHEBI:15377"/>
        <dbReference type="ChEBI" id="CHEBI:15378"/>
        <dbReference type="ChEBI" id="CHEBI:16526"/>
        <dbReference type="ChEBI" id="CHEBI:58613"/>
        <dbReference type="ChEBI" id="CHEBI:58866"/>
        <dbReference type="EC" id="4.1.1.48"/>
    </reaction>
</comment>
<dbReference type="Pfam" id="PF00218">
    <property type="entry name" value="IGPS"/>
    <property type="match status" value="1"/>
</dbReference>
<organism evidence="12 13">
    <name type="scientific">Methanosphaerula palustris (strain ATCC BAA-1556 / DSM 19958 / E1-9c)</name>
    <dbReference type="NCBI Taxonomy" id="521011"/>
    <lineage>
        <taxon>Archaea</taxon>
        <taxon>Methanobacteriati</taxon>
        <taxon>Methanobacteriota</taxon>
        <taxon>Stenosarchaea group</taxon>
        <taxon>Methanomicrobia</taxon>
        <taxon>Methanomicrobiales</taxon>
        <taxon>Methanoregulaceae</taxon>
        <taxon>Methanosphaerula</taxon>
    </lineage>
</organism>
<protein>
    <recommendedName>
        <fullName evidence="5">Indole-3-glycerol phosphate synthase</fullName>
        <ecNumber evidence="4">4.1.1.48</ecNumber>
    </recommendedName>
</protein>
<dbReference type="UniPathway" id="UPA00035">
    <property type="reaction ID" value="UER00043"/>
</dbReference>
<evidence type="ECO:0000256" key="10">
    <source>
        <dbReference type="ARBA" id="ARBA00023239"/>
    </source>
</evidence>
<dbReference type="GeneID" id="7270601"/>
<dbReference type="GO" id="GO:0004425">
    <property type="term" value="F:indole-3-glycerol-phosphate synthase activity"/>
    <property type="evidence" value="ECO:0007669"/>
    <property type="project" value="UniProtKB-EC"/>
</dbReference>
<evidence type="ECO:0000256" key="1">
    <source>
        <dbReference type="ARBA" id="ARBA00001633"/>
    </source>
</evidence>
<reference evidence="12 13" key="1">
    <citation type="journal article" date="2015" name="Genome Announc.">
        <title>Complete Genome Sequence of Methanosphaerula palustris E1-9CT, a Hydrogenotrophic Methanogen Isolated from a Minerotrophic Fen Peatland.</title>
        <authorList>
            <person name="Cadillo-Quiroz H."/>
            <person name="Browne P."/>
            <person name="Kyrpides N."/>
            <person name="Woyke T."/>
            <person name="Goodwin L."/>
            <person name="Detter C."/>
            <person name="Yavitt J.B."/>
            <person name="Zinder S.H."/>
        </authorList>
    </citation>
    <scope>NUCLEOTIDE SEQUENCE [LARGE SCALE GENOMIC DNA]</scope>
    <source>
        <strain evidence="13">ATCC BAA-1556 / DSM 19958 / E1-9c</strain>
    </source>
</reference>
<dbReference type="EC" id="4.1.1.48" evidence="4"/>
<evidence type="ECO:0000256" key="2">
    <source>
        <dbReference type="ARBA" id="ARBA00004696"/>
    </source>
</evidence>
<evidence type="ECO:0000313" key="13">
    <source>
        <dbReference type="Proteomes" id="UP000002457"/>
    </source>
</evidence>
<accession>B8GJ29</accession>
<dbReference type="GO" id="GO:0000162">
    <property type="term" value="P:L-tryptophan biosynthetic process"/>
    <property type="evidence" value="ECO:0007669"/>
    <property type="project" value="UniProtKB-UniPathway"/>
</dbReference>
<dbReference type="InterPro" id="IPR013785">
    <property type="entry name" value="Aldolase_TIM"/>
</dbReference>
<dbReference type="AlphaFoldDB" id="B8GJ29"/>
<evidence type="ECO:0000256" key="6">
    <source>
        <dbReference type="ARBA" id="ARBA00022605"/>
    </source>
</evidence>
<dbReference type="KEGG" id="mpl:Mpal_0216"/>
<dbReference type="PANTHER" id="PTHR22854">
    <property type="entry name" value="TRYPTOPHAN BIOSYNTHESIS PROTEIN"/>
    <property type="match status" value="1"/>
</dbReference>
<dbReference type="Proteomes" id="UP000002457">
    <property type="component" value="Chromosome"/>
</dbReference>
<evidence type="ECO:0000256" key="8">
    <source>
        <dbReference type="ARBA" id="ARBA00022822"/>
    </source>
</evidence>
<feature type="domain" description="Indole-3-glycerol phosphate synthase" evidence="11">
    <location>
        <begin position="27"/>
        <end position="246"/>
    </location>
</feature>
<comment type="similarity">
    <text evidence="3">Belongs to the TrpC family.</text>
</comment>
<dbReference type="SUPFAM" id="SSF51366">
    <property type="entry name" value="Ribulose-phoshate binding barrel"/>
    <property type="match status" value="1"/>
</dbReference>
<comment type="pathway">
    <text evidence="2">Amino-acid biosynthesis; L-tryptophan biosynthesis; L-tryptophan from chorismate: step 4/5.</text>
</comment>
<keyword evidence="8" id="KW-0822">Tryptophan biosynthesis</keyword>
<proteinExistence type="inferred from homology"/>
<dbReference type="RefSeq" id="WP_012616921.1">
    <property type="nucleotide sequence ID" value="NC_011832.1"/>
</dbReference>
<dbReference type="EMBL" id="CP001338">
    <property type="protein sequence ID" value="ACL15602.1"/>
    <property type="molecule type" value="Genomic_DNA"/>
</dbReference>
<gene>
    <name evidence="12" type="ordered locus">Mpal_0216</name>
</gene>
<dbReference type="InterPro" id="IPR045186">
    <property type="entry name" value="Indole-3-glycerol_P_synth"/>
</dbReference>
<sequence length="267" mass="28036">MILDHLAAASRVRGAHLPTGGYPPSAHRPVSLAGAIRNASNRHAVIAEIKPASPSMGAIRMIPDPGELGAALAGGGCVGLSVLTEPELFGGSVEALQQVRARTTIPILRKDFITDLRQIAETQAISADAVLLIARLLGDDLPTFVRAALDAGLEPLVEVHTEEEMDSALATSTPLIGINNRDLATLQIDRSVTRRLAHLAAGAGRVVISESGIKTPGNLMELTPFADAFLIGTAVMAAPDPVTALKGFIHAGYQGENDENEKRETRD</sequence>
<keyword evidence="7" id="KW-0210">Decarboxylase</keyword>
<dbReference type="InterPro" id="IPR001468">
    <property type="entry name" value="Indole-3-GlycerolPSynthase_CS"/>
</dbReference>
<keyword evidence="13" id="KW-1185">Reference proteome</keyword>
<name>B8GJ29_METPE</name>